<reference evidence="2 3" key="1">
    <citation type="submission" date="2019-09" db="EMBL/GenBank/DDBJ databases">
        <title>Emergence of a chromosome-mediated tetracycline resistance gene in Proteus strain.</title>
        <authorList>
            <person name="He D."/>
            <person name="Wang L."/>
        </authorList>
    </citation>
    <scope>NUCLEOTIDE SEQUENCE [LARGE SCALE GENOMIC DNA]</scope>
    <source>
        <strain evidence="2 3">T60</strain>
    </source>
</reference>
<organism evidence="2 3">
    <name type="scientific">Proteus columbae</name>
    <dbReference type="NCBI Taxonomy" id="1987580"/>
    <lineage>
        <taxon>Bacteria</taxon>
        <taxon>Pseudomonadati</taxon>
        <taxon>Pseudomonadota</taxon>
        <taxon>Gammaproteobacteria</taxon>
        <taxon>Enterobacterales</taxon>
        <taxon>Morganellaceae</taxon>
        <taxon>Proteus</taxon>
    </lineage>
</organism>
<dbReference type="Pfam" id="PF13979">
    <property type="entry name" value="SopA_C"/>
    <property type="match status" value="1"/>
</dbReference>
<dbReference type="Gene3D" id="3.40.1850.10">
    <property type="entry name" value="HECT-like ubiquitin ligase"/>
    <property type="match status" value="1"/>
</dbReference>
<proteinExistence type="predicted"/>
<evidence type="ECO:0000313" key="3">
    <source>
        <dbReference type="Proteomes" id="UP000464700"/>
    </source>
</evidence>
<dbReference type="InterPro" id="IPR001646">
    <property type="entry name" value="5peptide_repeat"/>
</dbReference>
<dbReference type="GO" id="GO:0004842">
    <property type="term" value="F:ubiquitin-protein transferase activity"/>
    <property type="evidence" value="ECO:0007669"/>
    <property type="project" value="InterPro"/>
</dbReference>
<evidence type="ECO:0000259" key="1">
    <source>
        <dbReference type="Pfam" id="PF13979"/>
    </source>
</evidence>
<dbReference type="InterPro" id="IPR038270">
    <property type="entry name" value="SopA-like_catalytic_sf"/>
</dbReference>
<dbReference type="Gene3D" id="1.25.40.300">
    <property type="entry name" value="Putative secreted effector protein"/>
    <property type="match status" value="1"/>
</dbReference>
<accession>A0A6I7D5P0</accession>
<name>A0A6I7D5P0_9GAMM</name>
<gene>
    <name evidence="2" type="ORF">F1325_05985</name>
</gene>
<dbReference type="InterPro" id="IPR025725">
    <property type="entry name" value="SopA-like_cat"/>
</dbReference>
<dbReference type="PANTHER" id="PTHR14136:SF17">
    <property type="entry name" value="BTB_POZ DOMAIN-CONTAINING PROTEIN KCTD9"/>
    <property type="match status" value="1"/>
</dbReference>
<dbReference type="PANTHER" id="PTHR14136">
    <property type="entry name" value="BTB_POZ DOMAIN-CONTAINING PROTEIN KCTD9"/>
    <property type="match status" value="1"/>
</dbReference>
<evidence type="ECO:0000313" key="2">
    <source>
        <dbReference type="EMBL" id="QHN10034.1"/>
    </source>
</evidence>
<dbReference type="GO" id="GO:0016567">
    <property type="term" value="P:protein ubiquitination"/>
    <property type="evidence" value="ECO:0007669"/>
    <property type="project" value="InterPro"/>
</dbReference>
<feature type="domain" description="E3 ubiquitin-protein ligase SopA-like catalytic" evidence="1">
    <location>
        <begin position="554"/>
        <end position="707"/>
    </location>
</feature>
<dbReference type="KEGG" id="pcol:F1325_05985"/>
<protein>
    <recommendedName>
        <fullName evidence="1">E3 ubiquitin-protein ligase SopA-like catalytic domain-containing protein</fullName>
    </recommendedName>
</protein>
<sequence length="707" mass="82963">MNNIFMYLKVKIKQDAILAVDLAEKSPSIRNFNLANKILTVKLTSEKLKLKKDPNDTYLIQEKIKNYESLFLKLNEIKIEYACEYKFIVELKRLLTNKKIKNSTQKKIIGNYKNRVGIYQSTNKDVNHFINEDLMDFLFENKKINNDKFNSFNIKNVNINDANICSSQFEKCNINESIFTDCKLTKSYFHASTIKNSTFNHCNLTNADFLFSNIENVNFINSDLSNATIKVKSANFENSTLDNAKIEIDIDNIPLMKNKKTLFETISSINDKYNEIKTSLMSALILKIQCTILYNYNGHDGDNNIGLSADFIIENLFSNQYFCKNKIIKKFIADILYSSYFDDEYSNSIDKLSPDFLSFHLDLINNYDNDKPKKFMLQENDKFIKLMVLSLYHENQNIRDRARVLYDKYLDLEEIKSFVQENDIDCGDRKVDWYDKNSFNYILINNNKDKKIIISHEDIVNVLFNNNMETNTSFTRFYLYINNDCEKINNINYYELFNGFIMSEISTIPDFVIFTNCYNKMANKIESNKWLSLFKSSDFYEQFHSVLIGMKPFSNEKLINIQEQEKLSKIFKPFLNASDGNIKKSSLTIEHYQKLCELFDITLVSKELKSQYLLSLSALIVKYSSSSVFGNDSDSPEILRMYAYALMSKANELNPKLMGKNFKEWSDRLLGMNKMFQCTDVLFSIMNHYGKEHFKDIFYKIIPLHWR</sequence>
<dbReference type="AlphaFoldDB" id="A0A6I7D5P0"/>
<dbReference type="Gene3D" id="1.10.4140.10">
    <property type="entry name" value="effector protein (NleL)"/>
    <property type="match status" value="1"/>
</dbReference>
<dbReference type="EMBL" id="CP043925">
    <property type="protein sequence ID" value="QHN10034.1"/>
    <property type="molecule type" value="Genomic_DNA"/>
</dbReference>
<keyword evidence="3" id="KW-1185">Reference proteome</keyword>
<dbReference type="Pfam" id="PF00805">
    <property type="entry name" value="Pentapeptide"/>
    <property type="match status" value="1"/>
</dbReference>
<dbReference type="RefSeq" id="WP_160230115.1">
    <property type="nucleotide sequence ID" value="NZ_CP043925.1"/>
</dbReference>
<dbReference type="SUPFAM" id="SSF141571">
    <property type="entry name" value="Pentapeptide repeat-like"/>
    <property type="match status" value="1"/>
</dbReference>
<dbReference type="Gene3D" id="2.160.20.80">
    <property type="entry name" value="E3 ubiquitin-protein ligase SopA"/>
    <property type="match status" value="1"/>
</dbReference>
<dbReference type="Proteomes" id="UP000464700">
    <property type="component" value="Chromosome"/>
</dbReference>
<dbReference type="InterPro" id="IPR051082">
    <property type="entry name" value="Pentapeptide-BTB/POZ_domain"/>
</dbReference>